<proteinExistence type="predicted"/>
<dbReference type="CDD" id="cd04481">
    <property type="entry name" value="RPA1_DBD_B_like"/>
    <property type="match status" value="1"/>
</dbReference>
<dbReference type="Gene3D" id="2.40.50.140">
    <property type="entry name" value="Nucleic acid-binding proteins"/>
    <property type="match status" value="1"/>
</dbReference>
<comment type="caution">
    <text evidence="1">The sequence shown here is derived from an EMBL/GenBank/DDBJ whole genome shotgun (WGS) entry which is preliminary data.</text>
</comment>
<name>A0A6D2HFK8_9BRAS</name>
<accession>A0A6D2HFK8</accession>
<sequence length="166" mass="18854">MAMEIALPVSLCTQVKPFLRANYALPINLIGVVSYVGVLHTVRDEIFGARNKMKSKVNFRIRDLQNRELLCSASGKIVTDFYEMYHRIPNDVVVCELTDGIAISSKGWNHVVDEGGISRFEFDPRFPFAQELKDKFMISSQHLKSLSQTVNTAEAHFIAHNRNRIV</sequence>
<organism evidence="1 2">
    <name type="scientific">Microthlaspi erraticum</name>
    <dbReference type="NCBI Taxonomy" id="1685480"/>
    <lineage>
        <taxon>Eukaryota</taxon>
        <taxon>Viridiplantae</taxon>
        <taxon>Streptophyta</taxon>
        <taxon>Embryophyta</taxon>
        <taxon>Tracheophyta</taxon>
        <taxon>Spermatophyta</taxon>
        <taxon>Magnoliopsida</taxon>
        <taxon>eudicotyledons</taxon>
        <taxon>Gunneridae</taxon>
        <taxon>Pentapetalae</taxon>
        <taxon>rosids</taxon>
        <taxon>malvids</taxon>
        <taxon>Brassicales</taxon>
        <taxon>Brassicaceae</taxon>
        <taxon>Coluteocarpeae</taxon>
        <taxon>Microthlaspi</taxon>
    </lineage>
</organism>
<dbReference type="Proteomes" id="UP000467841">
    <property type="component" value="Unassembled WGS sequence"/>
</dbReference>
<dbReference type="AlphaFoldDB" id="A0A6D2HFK8"/>
<reference evidence="1" key="1">
    <citation type="submission" date="2020-01" db="EMBL/GenBank/DDBJ databases">
        <authorList>
            <person name="Mishra B."/>
        </authorList>
    </citation>
    <scope>NUCLEOTIDE SEQUENCE [LARGE SCALE GENOMIC DNA]</scope>
</reference>
<dbReference type="InterPro" id="IPR012340">
    <property type="entry name" value="NA-bd_OB-fold"/>
</dbReference>
<gene>
    <name evidence="1" type="ORF">MERR_LOCUS374</name>
</gene>
<evidence type="ECO:0000313" key="1">
    <source>
        <dbReference type="EMBL" id="CAA7013140.1"/>
    </source>
</evidence>
<evidence type="ECO:0008006" key="3">
    <source>
        <dbReference type="Google" id="ProtNLM"/>
    </source>
</evidence>
<evidence type="ECO:0000313" key="2">
    <source>
        <dbReference type="Proteomes" id="UP000467841"/>
    </source>
</evidence>
<keyword evidence="2" id="KW-1185">Reference proteome</keyword>
<protein>
    <recommendedName>
        <fullName evidence="3">DUF223 domain-containing protein</fullName>
    </recommendedName>
</protein>
<dbReference type="EMBL" id="CACVBM020000023">
    <property type="protein sequence ID" value="CAA7013140.1"/>
    <property type="molecule type" value="Genomic_DNA"/>
</dbReference>